<dbReference type="AlphaFoldDB" id="M2TJ59"/>
<accession>M2TJ59</accession>
<organism evidence="2 3">
    <name type="scientific">Pacificimonas flava</name>
    <dbReference type="NCBI Taxonomy" id="1234595"/>
    <lineage>
        <taxon>Bacteria</taxon>
        <taxon>Pseudomonadati</taxon>
        <taxon>Pseudomonadota</taxon>
        <taxon>Alphaproteobacteria</taxon>
        <taxon>Sphingomonadales</taxon>
        <taxon>Sphingosinicellaceae</taxon>
        <taxon>Pacificimonas</taxon>
    </lineage>
</organism>
<protein>
    <submittedName>
        <fullName evidence="2">Uncharacterized protein</fullName>
    </submittedName>
</protein>
<evidence type="ECO:0000256" key="1">
    <source>
        <dbReference type="SAM" id="MobiDB-lite"/>
    </source>
</evidence>
<dbReference type="EMBL" id="AMRV01000020">
    <property type="protein sequence ID" value="EMD81676.1"/>
    <property type="molecule type" value="Genomic_DNA"/>
</dbReference>
<evidence type="ECO:0000313" key="2">
    <source>
        <dbReference type="EMBL" id="EMD81676.1"/>
    </source>
</evidence>
<keyword evidence="3" id="KW-1185">Reference proteome</keyword>
<feature type="region of interest" description="Disordered" evidence="1">
    <location>
        <begin position="37"/>
        <end position="56"/>
    </location>
</feature>
<evidence type="ECO:0000313" key="3">
    <source>
        <dbReference type="Proteomes" id="UP000011717"/>
    </source>
</evidence>
<name>M2TJ59_9SPHN</name>
<gene>
    <name evidence="2" type="ORF">C725_2960</name>
</gene>
<comment type="caution">
    <text evidence="2">The sequence shown here is derived from an EMBL/GenBank/DDBJ whole genome shotgun (WGS) entry which is preliminary data.</text>
</comment>
<dbReference type="Proteomes" id="UP000011717">
    <property type="component" value="Unassembled WGS sequence"/>
</dbReference>
<proteinExistence type="predicted"/>
<sequence>MRGVEGYQLPKWLIDIEADISGEEVLALASAPDGRVDLGQRVETPPPLPGFGGATR</sequence>
<reference evidence="2 3" key="1">
    <citation type="journal article" date="2013" name="Genome Announc.">
        <title>Draft Genome Sequence of Strain JLT2015T, Belonging to the Family Sphingomonadaceae of the Alphaproteobacteria.</title>
        <authorList>
            <person name="Tang K."/>
            <person name="Liu K."/>
            <person name="Li S."/>
            <person name="Jiao N."/>
        </authorList>
    </citation>
    <scope>NUCLEOTIDE SEQUENCE [LARGE SCALE GENOMIC DNA]</scope>
    <source>
        <strain evidence="2 3">JLT2015</strain>
    </source>
</reference>